<dbReference type="InterPro" id="IPR002213">
    <property type="entry name" value="UDP_glucos_trans"/>
</dbReference>
<dbReference type="SUPFAM" id="SSF53756">
    <property type="entry name" value="UDP-Glycosyltransferase/glycogen phosphorylase"/>
    <property type="match status" value="1"/>
</dbReference>
<dbReference type="EMBL" id="VJMJ01000319">
    <property type="protein sequence ID" value="KAF0722931.1"/>
    <property type="molecule type" value="Genomic_DNA"/>
</dbReference>
<dbReference type="PANTHER" id="PTHR48043">
    <property type="entry name" value="EG:EG0003.4 PROTEIN-RELATED"/>
    <property type="match status" value="1"/>
</dbReference>
<keyword evidence="3" id="KW-0472">Membrane</keyword>
<proteinExistence type="predicted"/>
<dbReference type="Pfam" id="PF00201">
    <property type="entry name" value="UDPGT"/>
    <property type="match status" value="1"/>
</dbReference>
<dbReference type="PANTHER" id="PTHR48043:SF145">
    <property type="entry name" value="FI06409P-RELATED"/>
    <property type="match status" value="1"/>
</dbReference>
<evidence type="ECO:0000256" key="2">
    <source>
        <dbReference type="ARBA" id="ARBA00022679"/>
    </source>
</evidence>
<accession>A0A6G0W8S7</accession>
<dbReference type="CDD" id="cd03784">
    <property type="entry name" value="GT1_Gtf-like"/>
    <property type="match status" value="1"/>
</dbReference>
<keyword evidence="2" id="KW-0808">Transferase</keyword>
<sequence length="621" mass="68185">MESSSSGSVAPTSVAGCVHPVVSAAVSSTSAERGITHVRVQPKGPSNLAWRRATSRGVDHAKKAVPATTEWLWTLKQCVWVVLLVCVVVYILMGEHLATFGLPTCMAATATMTSTTTTIEAAASTTVYVSMVSIPVLERVLPMKYLAEELLHRGYRVSFALPEICRSWVSDVPGLEFISLGTMPISAPSYTLKSAVGNVGIYTSYWHTLQQYAAFQKPMFHPLLEDFLEDPPTLAVVDRYTFAGMDACNAVGIPFVVNNPFLLLDVDDPPSYVPAPLSQHPMETQTVYERCANGLYRLRFRLLNLALSLGLHKSTDHAIYGERVVLTNTAFGLEYSRPLAPLYPMVGAMRRRHVTPVMDAGLESWFQIAPLELEADAIVLVDFGPDVDMPADAMVQIIQVLRDLGCRVIWKLTPDMHKMLKAEDAHPLHEFESWGVYLSPLIAHTAVFPHVRFFLTSGGVFFSQEALCAGRPILAIPFSAEHVEFTDRIVRAGAGVSIQVSQLTMESFRWAAQLLLTHDRFVKAATRLGGLLDSAGGTVHAADAVLDVVHRGTAPLVPARQTQPFFKTYLLDVYAVYGAVLCGVAVILRTLLSACVSVFQRKQQQQQTASEHLHHHHSKLD</sequence>
<evidence type="ECO:0000256" key="1">
    <source>
        <dbReference type="ARBA" id="ARBA00022676"/>
    </source>
</evidence>
<dbReference type="VEuPathDB" id="FungiDB:AeMF1_003738"/>
<gene>
    <name evidence="4" type="ORF">Ae201684_018008</name>
</gene>
<evidence type="ECO:0008006" key="6">
    <source>
        <dbReference type="Google" id="ProtNLM"/>
    </source>
</evidence>
<comment type="caution">
    <text evidence="4">The sequence shown here is derived from an EMBL/GenBank/DDBJ whole genome shotgun (WGS) entry which is preliminary data.</text>
</comment>
<dbReference type="Gene3D" id="3.40.50.2000">
    <property type="entry name" value="Glycogen Phosphorylase B"/>
    <property type="match status" value="2"/>
</dbReference>
<name>A0A6G0W8S7_9STRA</name>
<keyword evidence="1" id="KW-0328">Glycosyltransferase</keyword>
<keyword evidence="5" id="KW-1185">Reference proteome</keyword>
<protein>
    <recommendedName>
        <fullName evidence="6">UDP-glycosyltransferases domain-containing protein</fullName>
    </recommendedName>
</protein>
<evidence type="ECO:0000313" key="4">
    <source>
        <dbReference type="EMBL" id="KAF0722931.1"/>
    </source>
</evidence>
<feature type="transmembrane region" description="Helical" evidence="3">
    <location>
        <begin position="574"/>
        <end position="599"/>
    </location>
</feature>
<dbReference type="AlphaFoldDB" id="A0A6G0W8S7"/>
<organism evidence="4 5">
    <name type="scientific">Aphanomyces euteiches</name>
    <dbReference type="NCBI Taxonomy" id="100861"/>
    <lineage>
        <taxon>Eukaryota</taxon>
        <taxon>Sar</taxon>
        <taxon>Stramenopiles</taxon>
        <taxon>Oomycota</taxon>
        <taxon>Saprolegniomycetes</taxon>
        <taxon>Saprolegniales</taxon>
        <taxon>Verrucalvaceae</taxon>
        <taxon>Aphanomyces</taxon>
    </lineage>
</organism>
<feature type="transmembrane region" description="Helical" evidence="3">
    <location>
        <begin position="71"/>
        <end position="93"/>
    </location>
</feature>
<keyword evidence="3" id="KW-0812">Transmembrane</keyword>
<evidence type="ECO:0000256" key="3">
    <source>
        <dbReference type="SAM" id="Phobius"/>
    </source>
</evidence>
<reference evidence="4 5" key="1">
    <citation type="submission" date="2019-07" db="EMBL/GenBank/DDBJ databases">
        <title>Genomics analysis of Aphanomyces spp. identifies a new class of oomycete effector associated with host adaptation.</title>
        <authorList>
            <person name="Gaulin E."/>
        </authorList>
    </citation>
    <scope>NUCLEOTIDE SEQUENCE [LARGE SCALE GENOMIC DNA]</scope>
    <source>
        <strain evidence="4 5">ATCC 201684</strain>
    </source>
</reference>
<dbReference type="InterPro" id="IPR050271">
    <property type="entry name" value="UDP-glycosyltransferase"/>
</dbReference>
<evidence type="ECO:0000313" key="5">
    <source>
        <dbReference type="Proteomes" id="UP000481153"/>
    </source>
</evidence>
<dbReference type="GO" id="GO:0008194">
    <property type="term" value="F:UDP-glycosyltransferase activity"/>
    <property type="evidence" value="ECO:0007669"/>
    <property type="project" value="InterPro"/>
</dbReference>
<dbReference type="Proteomes" id="UP000481153">
    <property type="component" value="Unassembled WGS sequence"/>
</dbReference>
<keyword evidence="3" id="KW-1133">Transmembrane helix</keyword>